<protein>
    <submittedName>
        <fullName evidence="1">Uncharacterized protein</fullName>
    </submittedName>
</protein>
<dbReference type="Proteomes" id="UP000729402">
    <property type="component" value="Unassembled WGS sequence"/>
</dbReference>
<organism evidence="1 2">
    <name type="scientific">Zizania palustris</name>
    <name type="common">Northern wild rice</name>
    <dbReference type="NCBI Taxonomy" id="103762"/>
    <lineage>
        <taxon>Eukaryota</taxon>
        <taxon>Viridiplantae</taxon>
        <taxon>Streptophyta</taxon>
        <taxon>Embryophyta</taxon>
        <taxon>Tracheophyta</taxon>
        <taxon>Spermatophyta</taxon>
        <taxon>Magnoliopsida</taxon>
        <taxon>Liliopsida</taxon>
        <taxon>Poales</taxon>
        <taxon>Poaceae</taxon>
        <taxon>BOP clade</taxon>
        <taxon>Oryzoideae</taxon>
        <taxon>Oryzeae</taxon>
        <taxon>Zizaniinae</taxon>
        <taxon>Zizania</taxon>
    </lineage>
</organism>
<keyword evidence="2" id="KW-1185">Reference proteome</keyword>
<comment type="caution">
    <text evidence="1">The sequence shown here is derived from an EMBL/GenBank/DDBJ whole genome shotgun (WGS) entry which is preliminary data.</text>
</comment>
<gene>
    <name evidence="1" type="ORF">GUJ93_ZPchr0008g12709</name>
</gene>
<evidence type="ECO:0000313" key="2">
    <source>
        <dbReference type="Proteomes" id="UP000729402"/>
    </source>
</evidence>
<dbReference type="EMBL" id="JAAALK010000290">
    <property type="protein sequence ID" value="KAG8047486.1"/>
    <property type="molecule type" value="Genomic_DNA"/>
</dbReference>
<accession>A0A8J5R6Q3</accession>
<name>A0A8J5R6Q3_ZIZPA</name>
<proteinExistence type="predicted"/>
<reference evidence="1" key="2">
    <citation type="submission" date="2021-02" db="EMBL/GenBank/DDBJ databases">
        <authorList>
            <person name="Kimball J.A."/>
            <person name="Haas M.W."/>
            <person name="Macchietto M."/>
            <person name="Kono T."/>
            <person name="Duquette J."/>
            <person name="Shao M."/>
        </authorList>
    </citation>
    <scope>NUCLEOTIDE SEQUENCE</scope>
    <source>
        <tissue evidence="1">Fresh leaf tissue</tissue>
    </source>
</reference>
<evidence type="ECO:0000313" key="1">
    <source>
        <dbReference type="EMBL" id="KAG8047486.1"/>
    </source>
</evidence>
<dbReference type="AlphaFoldDB" id="A0A8J5R6Q3"/>
<reference evidence="1" key="1">
    <citation type="journal article" date="2021" name="bioRxiv">
        <title>Whole Genome Assembly and Annotation of Northern Wild Rice, Zizania palustris L., Supports a Whole Genome Duplication in the Zizania Genus.</title>
        <authorList>
            <person name="Haas M."/>
            <person name="Kono T."/>
            <person name="Macchietto M."/>
            <person name="Millas R."/>
            <person name="McGilp L."/>
            <person name="Shao M."/>
            <person name="Duquette J."/>
            <person name="Hirsch C.N."/>
            <person name="Kimball J."/>
        </authorList>
    </citation>
    <scope>NUCLEOTIDE SEQUENCE</scope>
    <source>
        <tissue evidence="1">Fresh leaf tissue</tissue>
    </source>
</reference>
<sequence>MPKKPLASKRLPIIRGVASVQVQVIATTVATSEVASKHFGPHDLRAATDKFEQTLELKRTKSTPESTTNAYEGCVLDSINNMK</sequence>